<dbReference type="GO" id="GO:0009288">
    <property type="term" value="C:bacterial-type flagellum"/>
    <property type="evidence" value="ECO:0007669"/>
    <property type="project" value="InterPro"/>
</dbReference>
<gene>
    <name evidence="9" type="ORF">MNBD_NITROSPINAE04-1542</name>
</gene>
<reference evidence="9" key="1">
    <citation type="submission" date="2018-06" db="EMBL/GenBank/DDBJ databases">
        <authorList>
            <person name="Zhirakovskaya E."/>
        </authorList>
    </citation>
    <scope>NUCLEOTIDE SEQUENCE</scope>
</reference>
<accession>A0A3B1CP70</accession>
<dbReference type="GO" id="GO:0044781">
    <property type="term" value="P:bacterial-type flagellum organization"/>
    <property type="evidence" value="ECO:0007669"/>
    <property type="project" value="UniProtKB-KW"/>
</dbReference>
<evidence type="ECO:0000256" key="6">
    <source>
        <dbReference type="ARBA" id="ARBA00022927"/>
    </source>
</evidence>
<dbReference type="InterPro" id="IPR053716">
    <property type="entry name" value="Flag_assembly_chemotaxis_eff"/>
</dbReference>
<dbReference type="InterPro" id="IPR012823">
    <property type="entry name" value="Flagell_FliJ"/>
</dbReference>
<dbReference type="GO" id="GO:0005886">
    <property type="term" value="C:plasma membrane"/>
    <property type="evidence" value="ECO:0007669"/>
    <property type="project" value="UniProtKB-SubCell"/>
</dbReference>
<dbReference type="GO" id="GO:0071973">
    <property type="term" value="P:bacterial-type flagellum-dependent cell motility"/>
    <property type="evidence" value="ECO:0007669"/>
    <property type="project" value="InterPro"/>
</dbReference>
<evidence type="ECO:0000256" key="2">
    <source>
        <dbReference type="ARBA" id="ARBA00022448"/>
    </source>
</evidence>
<keyword evidence="8" id="KW-1006">Bacterial flagellum protein export</keyword>
<dbReference type="AlphaFoldDB" id="A0A3B1CP70"/>
<evidence type="ECO:0000256" key="5">
    <source>
        <dbReference type="ARBA" id="ARBA00022795"/>
    </source>
</evidence>
<evidence type="ECO:0000256" key="7">
    <source>
        <dbReference type="ARBA" id="ARBA00023136"/>
    </source>
</evidence>
<sequence>MFRYKLEPLLKYRKILENERQRSLAEANRHYFAELGRAKEIESERSNVLNRMKEAMKTISDPETLKLYDNYLAGSDINIDAINEKVETVKQIVDIERETLVECVKNRKIIETHRKRMEERYIRDESRRERQMYDEVALTMYMYKEKSGENI</sequence>
<evidence type="ECO:0000256" key="8">
    <source>
        <dbReference type="ARBA" id="ARBA00023225"/>
    </source>
</evidence>
<proteinExistence type="predicted"/>
<protein>
    <recommendedName>
        <fullName evidence="10">Flagellar FliJ protein</fullName>
    </recommendedName>
</protein>
<keyword evidence="3" id="KW-1003">Cell membrane</keyword>
<evidence type="ECO:0008006" key="10">
    <source>
        <dbReference type="Google" id="ProtNLM"/>
    </source>
</evidence>
<keyword evidence="2" id="KW-0813">Transport</keyword>
<dbReference type="Pfam" id="PF02050">
    <property type="entry name" value="FliJ"/>
    <property type="match status" value="1"/>
</dbReference>
<dbReference type="NCBIfam" id="TIGR02473">
    <property type="entry name" value="flagell_FliJ"/>
    <property type="match status" value="1"/>
</dbReference>
<keyword evidence="4" id="KW-0145">Chemotaxis</keyword>
<keyword evidence="6" id="KW-0653">Protein transport</keyword>
<keyword evidence="5" id="KW-1005">Bacterial flagellum biogenesis</keyword>
<evidence type="ECO:0000313" key="9">
    <source>
        <dbReference type="EMBL" id="VAX20715.1"/>
    </source>
</evidence>
<evidence type="ECO:0000256" key="4">
    <source>
        <dbReference type="ARBA" id="ARBA00022500"/>
    </source>
</evidence>
<dbReference type="EMBL" id="UOGA01000184">
    <property type="protein sequence ID" value="VAX20715.1"/>
    <property type="molecule type" value="Genomic_DNA"/>
</dbReference>
<dbReference type="Gene3D" id="1.10.287.1700">
    <property type="match status" value="1"/>
</dbReference>
<dbReference type="GO" id="GO:0015031">
    <property type="term" value="P:protein transport"/>
    <property type="evidence" value="ECO:0007669"/>
    <property type="project" value="UniProtKB-KW"/>
</dbReference>
<dbReference type="GO" id="GO:0006935">
    <property type="term" value="P:chemotaxis"/>
    <property type="evidence" value="ECO:0007669"/>
    <property type="project" value="UniProtKB-KW"/>
</dbReference>
<evidence type="ECO:0000256" key="3">
    <source>
        <dbReference type="ARBA" id="ARBA00022475"/>
    </source>
</evidence>
<organism evidence="9">
    <name type="scientific">hydrothermal vent metagenome</name>
    <dbReference type="NCBI Taxonomy" id="652676"/>
    <lineage>
        <taxon>unclassified sequences</taxon>
        <taxon>metagenomes</taxon>
        <taxon>ecological metagenomes</taxon>
    </lineage>
</organism>
<evidence type="ECO:0000256" key="1">
    <source>
        <dbReference type="ARBA" id="ARBA00004413"/>
    </source>
</evidence>
<name>A0A3B1CP70_9ZZZZ</name>
<keyword evidence="7" id="KW-0472">Membrane</keyword>
<comment type="subcellular location">
    <subcellularLocation>
        <location evidence="1">Cell membrane</location>
        <topology evidence="1">Peripheral membrane protein</topology>
        <orientation evidence="1">Cytoplasmic side</orientation>
    </subcellularLocation>
</comment>